<feature type="compositionally biased region" description="Low complexity" evidence="12">
    <location>
        <begin position="256"/>
        <end position="273"/>
    </location>
</feature>
<feature type="compositionally biased region" description="Low complexity" evidence="12">
    <location>
        <begin position="187"/>
        <end position="201"/>
    </location>
</feature>
<organism evidence="13">
    <name type="scientific">Hirondellea gigas</name>
    <dbReference type="NCBI Taxonomy" id="1518452"/>
    <lineage>
        <taxon>Eukaryota</taxon>
        <taxon>Metazoa</taxon>
        <taxon>Ecdysozoa</taxon>
        <taxon>Arthropoda</taxon>
        <taxon>Crustacea</taxon>
        <taxon>Multicrustacea</taxon>
        <taxon>Malacostraca</taxon>
        <taxon>Eumalacostraca</taxon>
        <taxon>Peracarida</taxon>
        <taxon>Amphipoda</taxon>
        <taxon>Amphilochidea</taxon>
        <taxon>Lysianassida</taxon>
        <taxon>Lysianassidira</taxon>
        <taxon>Lysianassoidea</taxon>
        <taxon>Lysianassidae</taxon>
        <taxon>Hirondellea</taxon>
    </lineage>
</organism>
<dbReference type="GO" id="GO:0005789">
    <property type="term" value="C:endoplasmic reticulum membrane"/>
    <property type="evidence" value="ECO:0007669"/>
    <property type="project" value="UniProtKB-SubCell"/>
</dbReference>
<dbReference type="InterPro" id="IPR005599">
    <property type="entry name" value="GPI_mannosylTrfase"/>
</dbReference>
<keyword evidence="8 11" id="KW-1133">Transmembrane helix</keyword>
<dbReference type="Pfam" id="PF03901">
    <property type="entry name" value="Glyco_transf_22"/>
    <property type="match status" value="1"/>
</dbReference>
<evidence type="ECO:0000256" key="1">
    <source>
        <dbReference type="ARBA" id="ARBA00004477"/>
    </source>
</evidence>
<evidence type="ECO:0000256" key="11">
    <source>
        <dbReference type="RuleBase" id="RU363075"/>
    </source>
</evidence>
<evidence type="ECO:0000256" key="9">
    <source>
        <dbReference type="ARBA" id="ARBA00023136"/>
    </source>
</evidence>
<keyword evidence="7 11" id="KW-0256">Endoplasmic reticulum</keyword>
<dbReference type="AlphaFoldDB" id="A0A6A7G3G8"/>
<evidence type="ECO:0000256" key="4">
    <source>
        <dbReference type="ARBA" id="ARBA00022676"/>
    </source>
</evidence>
<feature type="compositionally biased region" description="Polar residues" evidence="12">
    <location>
        <begin position="209"/>
        <end position="243"/>
    </location>
</feature>
<evidence type="ECO:0000256" key="12">
    <source>
        <dbReference type="SAM" id="MobiDB-lite"/>
    </source>
</evidence>
<keyword evidence="3" id="KW-0337">GPI-anchor biosynthesis</keyword>
<dbReference type="PANTHER" id="PTHR22760">
    <property type="entry name" value="GLYCOSYLTRANSFERASE"/>
    <property type="match status" value="1"/>
</dbReference>
<dbReference type="GO" id="GO:0006506">
    <property type="term" value="P:GPI anchor biosynthetic process"/>
    <property type="evidence" value="ECO:0007669"/>
    <property type="project" value="UniProtKB-KW"/>
</dbReference>
<protein>
    <recommendedName>
        <fullName evidence="11">Mannosyltransferase</fullName>
        <ecNumber evidence="11">2.4.1.-</ecNumber>
    </recommendedName>
</protein>
<evidence type="ECO:0000256" key="5">
    <source>
        <dbReference type="ARBA" id="ARBA00022679"/>
    </source>
</evidence>
<accession>A0A6A7G3G8</accession>
<dbReference type="PANTHER" id="PTHR22760:SF3">
    <property type="entry name" value="GPI MANNOSYLTRANSFERASE 4"/>
    <property type="match status" value="1"/>
</dbReference>
<comment type="subcellular location">
    <subcellularLocation>
        <location evidence="1 11">Endoplasmic reticulum membrane</location>
        <topology evidence="1 11">Multi-pass membrane protein</topology>
    </subcellularLocation>
</comment>
<feature type="transmembrane region" description="Helical" evidence="11">
    <location>
        <begin position="678"/>
        <end position="699"/>
    </location>
</feature>
<feature type="compositionally biased region" description="Polar residues" evidence="12">
    <location>
        <begin position="862"/>
        <end position="871"/>
    </location>
</feature>
<evidence type="ECO:0000256" key="2">
    <source>
        <dbReference type="ARBA" id="ARBA00004687"/>
    </source>
</evidence>
<feature type="compositionally biased region" description="Basic and acidic residues" evidence="12">
    <location>
        <begin position="26"/>
        <end position="37"/>
    </location>
</feature>
<evidence type="ECO:0000256" key="10">
    <source>
        <dbReference type="ARBA" id="ARBA00038466"/>
    </source>
</evidence>
<keyword evidence="9 11" id="KW-0472">Membrane</keyword>
<feature type="transmembrane region" description="Helical" evidence="11">
    <location>
        <begin position="407"/>
        <end position="428"/>
    </location>
</feature>
<keyword evidence="5 13" id="KW-0808">Transferase</keyword>
<dbReference type="EC" id="2.4.1.-" evidence="11"/>
<name>A0A6A7G3G8_9CRUS</name>
<sequence>MRKLESLKQRNESFKANNWKPLANKRRAENFTPDKETSSATELNKTNSTTTTTVEIREETVTESLSSSHNPLESIASTPAVNGVQEKNIKLKSKCTGEVNAPELTLKNVDSLGDCSDSSVGGEKTESNIQNENAPTSCTDGITVEESTSNNHSVGSSVSETNSEAIDSTGHASKSHSESGNDPPRSPFKSPVSVKSVSSNNSKRETNSKAKPSSPVNTEDSPRSTTSSGGRHNTGLSTGSGNVPRQRRRVTFRQLNNNNNNNYSNDGNNNNSSVGGGSMGSGGHSQQQMFTGASAAAAAEFNKKQQWVKNARAWDSPLWWVTLALLRLLLAAVQSGYIHPDEFHQSLQVRARDVLHIEGQKPWEFTTSTPIRSIVFSWFISLPYTAMRLAAPYASYYLNWTLLTPTALLVTPRIFITLFSFLADFCVYRIARMCYIRPWQCMEVFASSYVMLVYSTRTFSNTVELILMCVVLWRVSVSIVESSTVIRRETLIQDLYQSSDDIRDKVRLMRMRNALPPYNYVDSLLLSVVITYGTFVRPTFIIYTFIPVAYWLQRGVITKELDFKYFNRRCFSLLPGLVMTFLFCVIADSLYYESLTPKEVLQGNVTASSFTVTPINFFLYNKETKNLAKHGTHPHYLHVLVNLPLLHGVLAFIGLFYSSLYISSIFGTGSITKKPKLYSLASMLLLSFIVPVLVLSWFPHQEARFLLPTLPCLVLLHSDKVSLHNLFKLKFSKHFLFLMWHTWNIFCVLFFGFLHQGGVTNAMIHIHDYIQEQPDTFETPLHVYFTHMYTPPTFLLMRRVDVVASTEEGRKFKVSRSVFSHHLAGSTTVSQLNTILYSRLNFSSTFPALPDKSHKKVPSTRGGPTTEISTSLRRKSDAPRLEVLLCLPGSIASKLNGNNPNFLQFTLLHRLPLHVTLENLPDFTLRASDFSEHCNEVCAARNKLKQFSMEIYKVELDADAANWKEDQNTYYEPDPEDEEKCSIK</sequence>
<feature type="region of interest" description="Disordered" evidence="12">
    <location>
        <begin position="1"/>
        <end position="84"/>
    </location>
</feature>
<keyword evidence="4 11" id="KW-0328">Glycosyltransferase</keyword>
<feature type="compositionally biased region" description="Polar residues" evidence="12">
    <location>
        <begin position="65"/>
        <end position="80"/>
    </location>
</feature>
<comment type="similarity">
    <text evidence="10">Belongs to the glycosyltransferase 22 family. PIGZ subfamily.</text>
</comment>
<feature type="region of interest" description="Disordered" evidence="12">
    <location>
        <begin position="853"/>
        <end position="873"/>
    </location>
</feature>
<proteinExistence type="evidence at transcript level"/>
<feature type="compositionally biased region" description="Gly residues" evidence="12">
    <location>
        <begin position="274"/>
        <end position="283"/>
    </location>
</feature>
<dbReference type="GO" id="GO:0000026">
    <property type="term" value="F:alpha-1,2-mannosyltransferase activity"/>
    <property type="evidence" value="ECO:0007669"/>
    <property type="project" value="TreeGrafter"/>
</dbReference>
<feature type="region of interest" description="Disordered" evidence="12">
    <location>
        <begin position="109"/>
        <end position="291"/>
    </location>
</feature>
<comment type="pathway">
    <text evidence="2">Glycolipid biosynthesis; glycosylphosphatidylinositol-anchor biosynthesis.</text>
</comment>
<feature type="transmembrane region" description="Helical" evidence="11">
    <location>
        <begin position="735"/>
        <end position="754"/>
    </location>
</feature>
<feature type="transmembrane region" description="Helical" evidence="11">
    <location>
        <begin position="645"/>
        <end position="666"/>
    </location>
</feature>
<feature type="compositionally biased region" description="Basic and acidic residues" evidence="12">
    <location>
        <begin position="1"/>
        <end position="13"/>
    </location>
</feature>
<feature type="compositionally biased region" description="Low complexity" evidence="12">
    <location>
        <begin position="41"/>
        <end position="54"/>
    </location>
</feature>
<evidence type="ECO:0000313" key="13">
    <source>
        <dbReference type="EMBL" id="LAC25024.1"/>
    </source>
</evidence>
<feature type="transmembrane region" description="Helical" evidence="11">
    <location>
        <begin position="573"/>
        <end position="592"/>
    </location>
</feature>
<dbReference type="EMBL" id="IACT01005881">
    <property type="protein sequence ID" value="LAC25024.1"/>
    <property type="molecule type" value="mRNA"/>
</dbReference>
<feature type="transmembrane region" description="Helical" evidence="11">
    <location>
        <begin position="524"/>
        <end position="552"/>
    </location>
</feature>
<feature type="compositionally biased region" description="Polar residues" evidence="12">
    <location>
        <begin position="127"/>
        <end position="172"/>
    </location>
</feature>
<reference evidence="13" key="1">
    <citation type="submission" date="2017-11" db="EMBL/GenBank/DDBJ databases">
        <title>The sensing device of the deep-sea amphipod.</title>
        <authorList>
            <person name="Kobayashi H."/>
            <person name="Nagahama T."/>
            <person name="Arai W."/>
            <person name="Sasagawa Y."/>
            <person name="Umeda M."/>
            <person name="Hayashi T."/>
            <person name="Nikaido I."/>
            <person name="Watanabe H."/>
            <person name="Oguri K."/>
            <person name="Kitazato H."/>
            <person name="Fujioka K."/>
            <person name="Kido Y."/>
            <person name="Takami H."/>
        </authorList>
    </citation>
    <scope>NUCLEOTIDE SEQUENCE</scope>
    <source>
        <tissue evidence="13">Whole body</tissue>
    </source>
</reference>
<evidence type="ECO:0000256" key="8">
    <source>
        <dbReference type="ARBA" id="ARBA00022989"/>
    </source>
</evidence>
<keyword evidence="6 11" id="KW-0812">Transmembrane</keyword>
<evidence type="ECO:0000256" key="6">
    <source>
        <dbReference type="ARBA" id="ARBA00022692"/>
    </source>
</evidence>
<evidence type="ECO:0000256" key="7">
    <source>
        <dbReference type="ARBA" id="ARBA00022824"/>
    </source>
</evidence>
<evidence type="ECO:0000256" key="3">
    <source>
        <dbReference type="ARBA" id="ARBA00022502"/>
    </source>
</evidence>